<dbReference type="InParanoid" id="A0A136JFB6"/>
<protein>
    <submittedName>
        <fullName evidence="2">Uncharacterized protein</fullName>
    </submittedName>
</protein>
<dbReference type="Proteomes" id="UP000070501">
    <property type="component" value="Unassembled WGS sequence"/>
</dbReference>
<feature type="region of interest" description="Disordered" evidence="1">
    <location>
        <begin position="155"/>
        <end position="176"/>
    </location>
</feature>
<reference evidence="3" key="1">
    <citation type="submission" date="2016-02" db="EMBL/GenBank/DDBJ databases">
        <title>Draft genome sequence of Microdochium bolleyi, a fungal endophyte of beachgrass.</title>
        <authorList>
            <consortium name="DOE Joint Genome Institute"/>
            <person name="David A.S."/>
            <person name="May G."/>
            <person name="Haridas S."/>
            <person name="Lim J."/>
            <person name="Wang M."/>
            <person name="Labutti K."/>
            <person name="Lipzen A."/>
            <person name="Barry K."/>
            <person name="Grigoriev I.V."/>
        </authorList>
    </citation>
    <scope>NUCLEOTIDE SEQUENCE [LARGE SCALE GENOMIC DNA]</scope>
    <source>
        <strain evidence="3">J235TASD1</strain>
    </source>
</reference>
<evidence type="ECO:0000313" key="2">
    <source>
        <dbReference type="EMBL" id="KXJ95840.1"/>
    </source>
</evidence>
<name>A0A136JFB6_9PEZI</name>
<proteinExistence type="predicted"/>
<keyword evidence="3" id="KW-1185">Reference proteome</keyword>
<evidence type="ECO:0000313" key="3">
    <source>
        <dbReference type="Proteomes" id="UP000070501"/>
    </source>
</evidence>
<evidence type="ECO:0000256" key="1">
    <source>
        <dbReference type="SAM" id="MobiDB-lite"/>
    </source>
</evidence>
<organism evidence="2 3">
    <name type="scientific">Microdochium bolleyi</name>
    <dbReference type="NCBI Taxonomy" id="196109"/>
    <lineage>
        <taxon>Eukaryota</taxon>
        <taxon>Fungi</taxon>
        <taxon>Dikarya</taxon>
        <taxon>Ascomycota</taxon>
        <taxon>Pezizomycotina</taxon>
        <taxon>Sordariomycetes</taxon>
        <taxon>Xylariomycetidae</taxon>
        <taxon>Xylariales</taxon>
        <taxon>Microdochiaceae</taxon>
        <taxon>Microdochium</taxon>
    </lineage>
</organism>
<sequence>MPAWRRPRDAAKQVKAALAQPALRMYTIHIKLHSSTALQWSRQSQRQSGATPTGLVPVVEVSHPASFPRSPRSTSNTSARLSPTLGALCEAVLQSGATSACRDAWARSRILDAQHGPSGVARINIWVLQVAVNSRGLPEGMEMYGEIEVLHTARPHKGTTKPSCTSRRHSFFEPPS</sequence>
<accession>A0A136JFB6</accession>
<gene>
    <name evidence="2" type="ORF">Micbo1qcDRAFT_29214</name>
</gene>
<dbReference type="EMBL" id="KQ964246">
    <property type="protein sequence ID" value="KXJ95840.1"/>
    <property type="molecule type" value="Genomic_DNA"/>
</dbReference>
<dbReference type="AlphaFoldDB" id="A0A136JFB6"/>